<dbReference type="Pfam" id="PF05685">
    <property type="entry name" value="Uma2"/>
    <property type="match status" value="1"/>
</dbReference>
<dbReference type="OrthoDB" id="9808428at2"/>
<dbReference type="InterPro" id="IPR008538">
    <property type="entry name" value="Uma2"/>
</dbReference>
<organism evidence="2 3">
    <name type="scientific">Roseiflexus castenholzii (strain DSM 13941 / HLO8)</name>
    <dbReference type="NCBI Taxonomy" id="383372"/>
    <lineage>
        <taxon>Bacteria</taxon>
        <taxon>Bacillati</taxon>
        <taxon>Chloroflexota</taxon>
        <taxon>Chloroflexia</taxon>
        <taxon>Chloroflexales</taxon>
        <taxon>Roseiflexineae</taxon>
        <taxon>Roseiflexaceae</taxon>
        <taxon>Roseiflexus</taxon>
    </lineage>
</organism>
<dbReference type="Gene3D" id="3.90.1570.10">
    <property type="entry name" value="tt1808, chain A"/>
    <property type="match status" value="1"/>
</dbReference>
<accession>A7NF07</accession>
<dbReference type="InterPro" id="IPR012296">
    <property type="entry name" value="Nuclease_put_TT1808"/>
</dbReference>
<dbReference type="KEGG" id="rca:Rcas_2784"/>
<dbReference type="PANTHER" id="PTHR34107">
    <property type="entry name" value="SLL0198 PROTEIN-RELATED"/>
    <property type="match status" value="1"/>
</dbReference>
<dbReference type="HOGENOM" id="CLU_076312_0_1_0"/>
<feature type="domain" description="Putative restriction endonuclease" evidence="1">
    <location>
        <begin position="23"/>
        <end position="171"/>
    </location>
</feature>
<sequence length="203" mass="22535">MTTVTPFPAVPSLRSIDTGWNYERWSALPDDGNRYEVIDGVLFVTPAPSFFHQWIVRQIVLLLVEQIDRLGIGLTAWAPIGVRMPGCDPVQPDIVVVRNEDRSMIYDRRINGVPALIVEVLSPSNPETDTEIKRAAYARAGLPEYWIVRPAERDVLVCTRPDSVVGDFLEVFTIAPDGTLLSPTLPFRAQVAGFFAGSPDETL</sequence>
<protein>
    <recommendedName>
        <fullName evidence="1">Putative restriction endonuclease domain-containing protein</fullName>
    </recommendedName>
</protein>
<dbReference type="AlphaFoldDB" id="A7NF07"/>
<dbReference type="PANTHER" id="PTHR34107:SF4">
    <property type="entry name" value="SLL1222 PROTEIN"/>
    <property type="match status" value="1"/>
</dbReference>
<keyword evidence="3" id="KW-1185">Reference proteome</keyword>
<dbReference type="InterPro" id="IPR011335">
    <property type="entry name" value="Restrct_endonuc-II-like"/>
</dbReference>
<evidence type="ECO:0000259" key="1">
    <source>
        <dbReference type="Pfam" id="PF05685"/>
    </source>
</evidence>
<dbReference type="CDD" id="cd06260">
    <property type="entry name" value="DUF820-like"/>
    <property type="match status" value="1"/>
</dbReference>
<dbReference type="RefSeq" id="WP_012121279.1">
    <property type="nucleotide sequence ID" value="NC_009767.1"/>
</dbReference>
<evidence type="ECO:0000313" key="2">
    <source>
        <dbReference type="EMBL" id="ABU58855.1"/>
    </source>
</evidence>
<dbReference type="SUPFAM" id="SSF52980">
    <property type="entry name" value="Restriction endonuclease-like"/>
    <property type="match status" value="1"/>
</dbReference>
<dbReference type="eggNOG" id="COG4636">
    <property type="taxonomic scope" value="Bacteria"/>
</dbReference>
<dbReference type="EMBL" id="CP000804">
    <property type="protein sequence ID" value="ABU58855.1"/>
    <property type="molecule type" value="Genomic_DNA"/>
</dbReference>
<name>A7NF07_ROSCS</name>
<dbReference type="Proteomes" id="UP000000263">
    <property type="component" value="Chromosome"/>
</dbReference>
<reference evidence="2 3" key="1">
    <citation type="submission" date="2007-08" db="EMBL/GenBank/DDBJ databases">
        <title>Complete sequence of Roseiflexus castenholzii DSM 13941.</title>
        <authorList>
            <consortium name="US DOE Joint Genome Institute"/>
            <person name="Copeland A."/>
            <person name="Lucas S."/>
            <person name="Lapidus A."/>
            <person name="Barry K."/>
            <person name="Glavina del Rio T."/>
            <person name="Dalin E."/>
            <person name="Tice H."/>
            <person name="Pitluck S."/>
            <person name="Thompson L.S."/>
            <person name="Brettin T."/>
            <person name="Bruce D."/>
            <person name="Detter J.C."/>
            <person name="Han C."/>
            <person name="Tapia R."/>
            <person name="Schmutz J."/>
            <person name="Larimer F."/>
            <person name="Land M."/>
            <person name="Hauser L."/>
            <person name="Kyrpides N."/>
            <person name="Mikhailova N."/>
            <person name="Bryant D.A."/>
            <person name="Hanada S."/>
            <person name="Tsukatani Y."/>
            <person name="Richardson P."/>
        </authorList>
    </citation>
    <scope>NUCLEOTIDE SEQUENCE [LARGE SCALE GENOMIC DNA]</scope>
    <source>
        <strain evidence="3">DSM 13941 / HLO8</strain>
    </source>
</reference>
<evidence type="ECO:0000313" key="3">
    <source>
        <dbReference type="Proteomes" id="UP000000263"/>
    </source>
</evidence>
<proteinExistence type="predicted"/>
<gene>
    <name evidence="2" type="ordered locus">Rcas_2784</name>
</gene>
<dbReference type="STRING" id="383372.Rcas_2784"/>